<dbReference type="Pfam" id="PF04542">
    <property type="entry name" value="Sigma70_r2"/>
    <property type="match status" value="1"/>
</dbReference>
<dbReference type="InterPro" id="IPR013324">
    <property type="entry name" value="RNA_pol_sigma_r3/r4-like"/>
</dbReference>
<dbReference type="InterPro" id="IPR039425">
    <property type="entry name" value="RNA_pol_sigma-70-like"/>
</dbReference>
<reference evidence="7 8" key="1">
    <citation type="journal article" date="2015" name="Mol. Plant Microbe Interact.">
        <title>Comparative Genomic Analysis of Pseudomonas chlororaphis PCL1606 Reveals New Insight into Antifungal Compounds Involved in Biocontrol.</title>
        <authorList>
            <person name="Calderon C.E."/>
            <person name="Ramos C."/>
            <person name="de Vicente A."/>
            <person name="Cazorla F.M."/>
        </authorList>
    </citation>
    <scope>NUCLEOTIDE SEQUENCE [LARGE SCALE GENOMIC DNA]</scope>
    <source>
        <strain evidence="7 8">PCL1606</strain>
    </source>
</reference>
<organism evidence="7 8">
    <name type="scientific">Pseudomonas chlororaphis</name>
    <dbReference type="NCBI Taxonomy" id="587753"/>
    <lineage>
        <taxon>Bacteria</taxon>
        <taxon>Pseudomonadati</taxon>
        <taxon>Pseudomonadota</taxon>
        <taxon>Gammaproteobacteria</taxon>
        <taxon>Pseudomonadales</taxon>
        <taxon>Pseudomonadaceae</taxon>
        <taxon>Pseudomonas</taxon>
    </lineage>
</organism>
<dbReference type="KEGG" id="pcz:PCL1606_45840"/>
<dbReference type="InterPro" id="IPR013325">
    <property type="entry name" value="RNA_pol_sigma_r2"/>
</dbReference>
<protein>
    <submittedName>
        <fullName evidence="7">RNA polymerase subunit sigma-24</fullName>
    </submittedName>
</protein>
<dbReference type="GO" id="GO:0006352">
    <property type="term" value="P:DNA-templated transcription initiation"/>
    <property type="evidence" value="ECO:0007669"/>
    <property type="project" value="InterPro"/>
</dbReference>
<dbReference type="GO" id="GO:0016987">
    <property type="term" value="F:sigma factor activity"/>
    <property type="evidence" value="ECO:0007669"/>
    <property type="project" value="UniProtKB-KW"/>
</dbReference>
<feature type="domain" description="RNA polymerase sigma factor 70 region 4 type 2" evidence="6">
    <location>
        <begin position="139"/>
        <end position="191"/>
    </location>
</feature>
<dbReference type="EMBL" id="CP011110">
    <property type="protein sequence ID" value="AKA26031.1"/>
    <property type="molecule type" value="Genomic_DNA"/>
</dbReference>
<proteinExistence type="inferred from homology"/>
<accession>A0A0D5Y3Z0</accession>
<dbReference type="InterPro" id="IPR007627">
    <property type="entry name" value="RNA_pol_sigma70_r2"/>
</dbReference>
<dbReference type="CDD" id="cd06171">
    <property type="entry name" value="Sigma70_r4"/>
    <property type="match status" value="1"/>
</dbReference>
<feature type="domain" description="RNA polymerase sigma-70 region 2" evidence="5">
    <location>
        <begin position="24"/>
        <end position="90"/>
    </location>
</feature>
<dbReference type="GO" id="GO:0003677">
    <property type="term" value="F:DNA binding"/>
    <property type="evidence" value="ECO:0007669"/>
    <property type="project" value="InterPro"/>
</dbReference>
<dbReference type="Gene3D" id="1.10.1740.10">
    <property type="match status" value="1"/>
</dbReference>
<dbReference type="Proteomes" id="UP000032748">
    <property type="component" value="Chromosome"/>
</dbReference>
<evidence type="ECO:0000259" key="6">
    <source>
        <dbReference type="Pfam" id="PF08281"/>
    </source>
</evidence>
<dbReference type="SUPFAM" id="SSF88946">
    <property type="entry name" value="Sigma2 domain of RNA polymerase sigma factors"/>
    <property type="match status" value="1"/>
</dbReference>
<comment type="similarity">
    <text evidence="1">Belongs to the sigma-70 factor family. ECF subfamily.</text>
</comment>
<dbReference type="AlphaFoldDB" id="A0A0D5Y3Z0"/>
<dbReference type="PANTHER" id="PTHR43133">
    <property type="entry name" value="RNA POLYMERASE ECF-TYPE SIGMA FACTO"/>
    <property type="match status" value="1"/>
</dbReference>
<evidence type="ECO:0000313" key="7">
    <source>
        <dbReference type="EMBL" id="AKA26031.1"/>
    </source>
</evidence>
<evidence type="ECO:0000259" key="5">
    <source>
        <dbReference type="Pfam" id="PF04542"/>
    </source>
</evidence>
<keyword evidence="4" id="KW-0804">Transcription</keyword>
<sequence length="204" mass="22918">MSAADDTQLLERLLAGEQKAYQQLVSTYQSAMRAVAYAIVGQHHADEVVQDAWLAVVRNLAGFQGRSSLKTWLLTITANSAKSRYKQNRREVLLDDLPSPHGTIGDERFSPDDGHWLVAPYAWHADTPEALLTEAELRDCLEHTLLSLSELQGSVLTLRERQGLELEEICNLLDISLSNVRVLLHRARLKLFATVEHFEETGQC</sequence>
<dbReference type="SUPFAM" id="SSF88659">
    <property type="entry name" value="Sigma3 and sigma4 domains of RNA polymerase sigma factors"/>
    <property type="match status" value="1"/>
</dbReference>
<dbReference type="PATRIC" id="fig|587753.10.peg.4584"/>
<dbReference type="OrthoDB" id="9782108at2"/>
<evidence type="ECO:0000256" key="2">
    <source>
        <dbReference type="ARBA" id="ARBA00023015"/>
    </source>
</evidence>
<evidence type="ECO:0000313" key="8">
    <source>
        <dbReference type="Proteomes" id="UP000032748"/>
    </source>
</evidence>
<gene>
    <name evidence="7" type="ORF">PCL1606_45840</name>
</gene>
<dbReference type="RefSeq" id="WP_045885022.1">
    <property type="nucleotide sequence ID" value="NZ_CP011110.1"/>
</dbReference>
<dbReference type="Gene3D" id="1.10.10.10">
    <property type="entry name" value="Winged helix-like DNA-binding domain superfamily/Winged helix DNA-binding domain"/>
    <property type="match status" value="1"/>
</dbReference>
<dbReference type="Pfam" id="PF08281">
    <property type="entry name" value="Sigma70_r4_2"/>
    <property type="match status" value="1"/>
</dbReference>
<dbReference type="InterPro" id="IPR014284">
    <property type="entry name" value="RNA_pol_sigma-70_dom"/>
</dbReference>
<dbReference type="InterPro" id="IPR036388">
    <property type="entry name" value="WH-like_DNA-bd_sf"/>
</dbReference>
<evidence type="ECO:0000256" key="4">
    <source>
        <dbReference type="ARBA" id="ARBA00023163"/>
    </source>
</evidence>
<keyword evidence="2" id="KW-0805">Transcription regulation</keyword>
<keyword evidence="3" id="KW-0731">Sigma factor</keyword>
<evidence type="ECO:0000256" key="1">
    <source>
        <dbReference type="ARBA" id="ARBA00010641"/>
    </source>
</evidence>
<evidence type="ECO:0000256" key="3">
    <source>
        <dbReference type="ARBA" id="ARBA00023082"/>
    </source>
</evidence>
<dbReference type="PANTHER" id="PTHR43133:SF53">
    <property type="entry name" value="ECF RNA POLYMERASE SIGMA-E FACTOR"/>
    <property type="match status" value="1"/>
</dbReference>
<dbReference type="InterPro" id="IPR013249">
    <property type="entry name" value="RNA_pol_sigma70_r4_t2"/>
</dbReference>
<dbReference type="NCBIfam" id="TIGR02937">
    <property type="entry name" value="sigma70-ECF"/>
    <property type="match status" value="1"/>
</dbReference>
<name>A0A0D5Y3Z0_9PSED</name>